<dbReference type="HOGENOM" id="CLU_949209_0_0_0"/>
<feature type="transmembrane region" description="Helical" evidence="1">
    <location>
        <begin position="157"/>
        <end position="184"/>
    </location>
</feature>
<sequence length="293" mass="33380">MSLLAFHQLESPERPLLQRPPWRYGLAIGLTMLCALAMILWGTTFTSQATQGVVTEVGSWVVFTGVFCWLAWFRQPHAKRRAILTFGLWAAVAITVNLAAKHGLNQHFLALGLANSPRLYWAGLFFIPPILLFWHAQRDQQLQNHGLHLRKWPDQVLIGLLAGIFISLHFFSTIRFSGIVGLSIKSWQYMFWSLGYEVFQSLGEELFFRGVLLRSLQNVYKLNFWQATAITTIANLSIYLIRSQWQNPIQLAGVVIYLSMISIAASLLFRRYQSVVPGYLCNIVFSFSAILRA</sequence>
<keyword evidence="4" id="KW-1185">Reference proteome</keyword>
<feature type="transmembrane region" description="Helical" evidence="1">
    <location>
        <begin position="275"/>
        <end position="291"/>
    </location>
</feature>
<keyword evidence="1" id="KW-0472">Membrane</keyword>
<feature type="transmembrane region" description="Helical" evidence="1">
    <location>
        <begin position="53"/>
        <end position="73"/>
    </location>
</feature>
<dbReference type="GO" id="GO:0004175">
    <property type="term" value="F:endopeptidase activity"/>
    <property type="evidence" value="ECO:0007669"/>
    <property type="project" value="UniProtKB-ARBA"/>
</dbReference>
<feature type="transmembrane region" description="Helical" evidence="1">
    <location>
        <begin position="248"/>
        <end position="269"/>
    </location>
</feature>
<dbReference type="Proteomes" id="UP000000787">
    <property type="component" value="Chromosome"/>
</dbReference>
<protein>
    <submittedName>
        <fullName evidence="3">Abortive infection protein</fullName>
    </submittedName>
</protein>
<evidence type="ECO:0000259" key="2">
    <source>
        <dbReference type="Pfam" id="PF02517"/>
    </source>
</evidence>
<dbReference type="InParanoid" id="A9AYW6"/>
<dbReference type="GO" id="GO:0080120">
    <property type="term" value="P:CAAX-box protein maturation"/>
    <property type="evidence" value="ECO:0007669"/>
    <property type="project" value="UniProtKB-ARBA"/>
</dbReference>
<dbReference type="EMBL" id="CP000875">
    <property type="protein sequence ID" value="ABX07006.1"/>
    <property type="molecule type" value="Genomic_DNA"/>
</dbReference>
<feature type="domain" description="CAAX prenyl protease 2/Lysostaphin resistance protein A-like" evidence="2">
    <location>
        <begin position="188"/>
        <end position="285"/>
    </location>
</feature>
<feature type="transmembrane region" description="Helical" evidence="1">
    <location>
        <begin position="82"/>
        <end position="99"/>
    </location>
</feature>
<dbReference type="KEGG" id="hau:Haur_4374"/>
<name>A9AYW6_HERA2</name>
<accession>A9AYW6</accession>
<feature type="transmembrane region" description="Helical" evidence="1">
    <location>
        <begin position="119"/>
        <end position="136"/>
    </location>
</feature>
<evidence type="ECO:0000256" key="1">
    <source>
        <dbReference type="SAM" id="Phobius"/>
    </source>
</evidence>
<dbReference type="InterPro" id="IPR003675">
    <property type="entry name" value="Rce1/LyrA-like_dom"/>
</dbReference>
<feature type="transmembrane region" description="Helical" evidence="1">
    <location>
        <begin position="222"/>
        <end position="241"/>
    </location>
</feature>
<keyword evidence="1" id="KW-0812">Transmembrane</keyword>
<reference evidence="3 4" key="1">
    <citation type="journal article" date="2011" name="Stand. Genomic Sci.">
        <title>Complete genome sequence of the filamentous gliding predatory bacterium Herpetosiphon aurantiacus type strain (114-95(T)).</title>
        <authorList>
            <person name="Kiss H."/>
            <person name="Nett M."/>
            <person name="Domin N."/>
            <person name="Martin K."/>
            <person name="Maresca J.A."/>
            <person name="Copeland A."/>
            <person name="Lapidus A."/>
            <person name="Lucas S."/>
            <person name="Berry K.W."/>
            <person name="Glavina Del Rio T."/>
            <person name="Dalin E."/>
            <person name="Tice H."/>
            <person name="Pitluck S."/>
            <person name="Richardson P."/>
            <person name="Bruce D."/>
            <person name="Goodwin L."/>
            <person name="Han C."/>
            <person name="Detter J.C."/>
            <person name="Schmutz J."/>
            <person name="Brettin T."/>
            <person name="Land M."/>
            <person name="Hauser L."/>
            <person name="Kyrpides N.C."/>
            <person name="Ivanova N."/>
            <person name="Goker M."/>
            <person name="Woyke T."/>
            <person name="Klenk H.P."/>
            <person name="Bryant D.A."/>
        </authorList>
    </citation>
    <scope>NUCLEOTIDE SEQUENCE [LARGE SCALE GENOMIC DNA]</scope>
    <source>
        <strain evidence="4">ATCC 23779 / DSM 785 / 114-95</strain>
    </source>
</reference>
<keyword evidence="1" id="KW-1133">Transmembrane helix</keyword>
<feature type="transmembrane region" description="Helical" evidence="1">
    <location>
        <begin position="21"/>
        <end position="41"/>
    </location>
</feature>
<evidence type="ECO:0000313" key="4">
    <source>
        <dbReference type="Proteomes" id="UP000000787"/>
    </source>
</evidence>
<evidence type="ECO:0000313" key="3">
    <source>
        <dbReference type="EMBL" id="ABX07006.1"/>
    </source>
</evidence>
<organism evidence="3 4">
    <name type="scientific">Herpetosiphon aurantiacus (strain ATCC 23779 / DSM 785 / 114-95)</name>
    <dbReference type="NCBI Taxonomy" id="316274"/>
    <lineage>
        <taxon>Bacteria</taxon>
        <taxon>Bacillati</taxon>
        <taxon>Chloroflexota</taxon>
        <taxon>Chloroflexia</taxon>
        <taxon>Herpetosiphonales</taxon>
        <taxon>Herpetosiphonaceae</taxon>
        <taxon>Herpetosiphon</taxon>
    </lineage>
</organism>
<proteinExistence type="predicted"/>
<dbReference type="AlphaFoldDB" id="A9AYW6"/>
<dbReference type="Pfam" id="PF02517">
    <property type="entry name" value="Rce1-like"/>
    <property type="match status" value="1"/>
</dbReference>
<gene>
    <name evidence="3" type="ordered locus">Haur_4374</name>
</gene>
<dbReference type="BioCyc" id="HAUR316274:GHYA-4428-MONOMER"/>